<dbReference type="InterPro" id="IPR016167">
    <property type="entry name" value="FAD-bd_PCMH_sub1"/>
</dbReference>
<dbReference type="InParanoid" id="A0A2R5GMJ8"/>
<dbReference type="OrthoDB" id="5332616at2759"/>
<dbReference type="Gene3D" id="1.10.45.10">
    <property type="entry name" value="Vanillyl-alcohol Oxidase, Chain A, domain 4"/>
    <property type="match status" value="1"/>
</dbReference>
<dbReference type="InterPro" id="IPR016166">
    <property type="entry name" value="FAD-bd_PCMH"/>
</dbReference>
<comment type="similarity">
    <text evidence="2">Belongs to the FAD-binding oxidoreductase/transferase type 4 family.</text>
</comment>
<dbReference type="InterPro" id="IPR016164">
    <property type="entry name" value="FAD-linked_Oxase-like_C"/>
</dbReference>
<dbReference type="InterPro" id="IPR036318">
    <property type="entry name" value="FAD-bd_PCMH-like_sf"/>
</dbReference>
<dbReference type="InterPro" id="IPR006094">
    <property type="entry name" value="Oxid_FAD_bind_N"/>
</dbReference>
<dbReference type="GO" id="GO:0016491">
    <property type="term" value="F:oxidoreductase activity"/>
    <property type="evidence" value="ECO:0007669"/>
    <property type="project" value="UniProtKB-KW"/>
</dbReference>
<evidence type="ECO:0000313" key="7">
    <source>
        <dbReference type="EMBL" id="GBG31529.1"/>
    </source>
</evidence>
<organism evidence="7 8">
    <name type="scientific">Hondaea fermentalgiana</name>
    <dbReference type="NCBI Taxonomy" id="2315210"/>
    <lineage>
        <taxon>Eukaryota</taxon>
        <taxon>Sar</taxon>
        <taxon>Stramenopiles</taxon>
        <taxon>Bigyra</taxon>
        <taxon>Labyrinthulomycetes</taxon>
        <taxon>Thraustochytrida</taxon>
        <taxon>Thraustochytriidae</taxon>
        <taxon>Hondaea</taxon>
    </lineage>
</organism>
<comment type="caution">
    <text evidence="7">The sequence shown here is derived from an EMBL/GenBank/DDBJ whole genome shotgun (WGS) entry which is preliminary data.</text>
</comment>
<accession>A0A2R5GMJ8</accession>
<dbReference type="Gene3D" id="3.30.465.10">
    <property type="match status" value="1"/>
</dbReference>
<dbReference type="InterPro" id="IPR051264">
    <property type="entry name" value="FAD-oxidored/transferase_4"/>
</dbReference>
<dbReference type="SUPFAM" id="SSF55103">
    <property type="entry name" value="FAD-linked oxidases, C-terminal domain"/>
    <property type="match status" value="1"/>
</dbReference>
<protein>
    <submittedName>
        <fullName evidence="7">D-2-hydroxyglutarate dehydrogenase, mitochondrial</fullName>
    </submittedName>
</protein>
<proteinExistence type="inferred from homology"/>
<dbReference type="FunFam" id="3.30.465.10:FF:000001">
    <property type="entry name" value="D-2-hydroxyglutarate dehydrogenase, mitochondrial"/>
    <property type="match status" value="1"/>
</dbReference>
<dbReference type="EMBL" id="BEYU01000099">
    <property type="protein sequence ID" value="GBG31529.1"/>
    <property type="molecule type" value="Genomic_DNA"/>
</dbReference>
<dbReference type="SUPFAM" id="SSF56176">
    <property type="entry name" value="FAD-binding/transporter-associated domain-like"/>
    <property type="match status" value="1"/>
</dbReference>
<keyword evidence="8" id="KW-1185">Reference proteome</keyword>
<dbReference type="Proteomes" id="UP000241890">
    <property type="component" value="Unassembled WGS sequence"/>
</dbReference>
<name>A0A2R5GMJ8_9STRA</name>
<dbReference type="FunFam" id="1.10.45.10:FF:000001">
    <property type="entry name" value="D-lactate dehydrogenase mitochondrial"/>
    <property type="match status" value="1"/>
</dbReference>
<evidence type="ECO:0000256" key="2">
    <source>
        <dbReference type="ARBA" id="ARBA00008000"/>
    </source>
</evidence>
<feature type="domain" description="FAD-binding PCMH-type" evidence="6">
    <location>
        <begin position="65"/>
        <end position="245"/>
    </location>
</feature>
<dbReference type="Pfam" id="PF01565">
    <property type="entry name" value="FAD_binding_4"/>
    <property type="match status" value="1"/>
</dbReference>
<evidence type="ECO:0000256" key="4">
    <source>
        <dbReference type="ARBA" id="ARBA00022827"/>
    </source>
</evidence>
<sequence length="492" mass="53250">MWSTAARCSAVRTAPRRGLATLTSSELEKDFAAMLPEAALQRDPSTVEGHRMDWLKQFEGPVLDNDRTPKFVLRPGSTEEVSEILKYCHKHEVPVVPQGGNTGLVGGSVPKRGDEVVLNLARMNKVLDFDDVGGVISCQAGCILADLESYASARGYLMPLDLGASGSCQIGGNLATNAGGIRLVRYGSLRSNVLGLEAVLADGTVLDMMNTLRKDNTGYDLKQLLVGSEGTLGVITGAAIITPPKPVARQVALLALDSFDEVLSTLQKARSCLGEVLSAAEFWDSPSLNMLLDTMPEVVSSRPIEGDHPFYLLIEAAGSDAEHDMAKLERFLDGFEHGVLAMDESQVASLWSIRENLPVALQHRGGRTYKYDVSIPSSLFDELTNLIRKRVASVSEDAFVMQYGHIGDGNVHVNGWSPAFDQDVLDALEDELYAFLTKHRGSISAEHGIGVLKAKKMHISNTESSLALMRSIKNLLDPKNILNPGKVLPEQA</sequence>
<evidence type="ECO:0000259" key="6">
    <source>
        <dbReference type="PROSITE" id="PS51387"/>
    </source>
</evidence>
<dbReference type="PANTHER" id="PTHR43716:SF1">
    <property type="entry name" value="D-2-HYDROXYGLUTARATE DEHYDROGENASE, MITOCHONDRIAL"/>
    <property type="match status" value="1"/>
</dbReference>
<dbReference type="AlphaFoldDB" id="A0A2R5GMJ8"/>
<comment type="cofactor">
    <cofactor evidence="1">
        <name>FAD</name>
        <dbReference type="ChEBI" id="CHEBI:57692"/>
    </cofactor>
</comment>
<dbReference type="PROSITE" id="PS51387">
    <property type="entry name" value="FAD_PCMH"/>
    <property type="match status" value="1"/>
</dbReference>
<dbReference type="Gene3D" id="3.30.70.2740">
    <property type="match status" value="1"/>
</dbReference>
<dbReference type="PANTHER" id="PTHR43716">
    <property type="entry name" value="D-2-HYDROXYGLUTARATE DEHYDROGENASE, MITOCHONDRIAL"/>
    <property type="match status" value="1"/>
</dbReference>
<keyword evidence="4" id="KW-0274">FAD</keyword>
<dbReference type="GO" id="GO:0071949">
    <property type="term" value="F:FAD binding"/>
    <property type="evidence" value="ECO:0007669"/>
    <property type="project" value="InterPro"/>
</dbReference>
<evidence type="ECO:0000256" key="1">
    <source>
        <dbReference type="ARBA" id="ARBA00001974"/>
    </source>
</evidence>
<keyword evidence="5" id="KW-0560">Oxidoreductase</keyword>
<evidence type="ECO:0000256" key="3">
    <source>
        <dbReference type="ARBA" id="ARBA00022630"/>
    </source>
</evidence>
<reference evidence="7 8" key="1">
    <citation type="submission" date="2017-12" db="EMBL/GenBank/DDBJ databases">
        <title>Sequencing, de novo assembly and annotation of complete genome of a new Thraustochytrid species, strain FCC1311.</title>
        <authorList>
            <person name="Sedici K."/>
            <person name="Godart F."/>
            <person name="Aiese Cigliano R."/>
            <person name="Sanseverino W."/>
            <person name="Barakat M."/>
            <person name="Ortet P."/>
            <person name="Marechal E."/>
            <person name="Cagnac O."/>
            <person name="Amato A."/>
        </authorList>
    </citation>
    <scope>NUCLEOTIDE SEQUENCE [LARGE SCALE GENOMIC DNA]</scope>
</reference>
<dbReference type="Pfam" id="PF02913">
    <property type="entry name" value="FAD-oxidase_C"/>
    <property type="match status" value="1"/>
</dbReference>
<dbReference type="InterPro" id="IPR016169">
    <property type="entry name" value="FAD-bd_PCMH_sub2"/>
</dbReference>
<dbReference type="Gene3D" id="3.30.43.10">
    <property type="entry name" value="Uridine Diphospho-n-acetylenolpyruvylglucosamine Reductase, domain 2"/>
    <property type="match status" value="1"/>
</dbReference>
<dbReference type="InterPro" id="IPR016171">
    <property type="entry name" value="Vanillyl_alc_oxidase_C-sub2"/>
</dbReference>
<dbReference type="Gene3D" id="3.30.70.2190">
    <property type="match status" value="1"/>
</dbReference>
<keyword evidence="3" id="KW-0285">Flavoprotein</keyword>
<dbReference type="FunFam" id="3.30.70.2190:FF:000001">
    <property type="entry name" value="D-2-hydroxyglutarate dehydrogenase mitochondrial"/>
    <property type="match status" value="1"/>
</dbReference>
<evidence type="ECO:0000313" key="8">
    <source>
        <dbReference type="Proteomes" id="UP000241890"/>
    </source>
</evidence>
<gene>
    <name evidence="7" type="ORF">FCC1311_077532</name>
</gene>
<evidence type="ECO:0000256" key="5">
    <source>
        <dbReference type="ARBA" id="ARBA00023002"/>
    </source>
</evidence>
<dbReference type="InterPro" id="IPR004113">
    <property type="entry name" value="FAD-bd_oxidored_4_C"/>
</dbReference>